<proteinExistence type="inferred from homology"/>
<comment type="caution">
    <text evidence="8">The sequence shown here is derived from an EMBL/GenBank/DDBJ whole genome shotgun (WGS) entry which is preliminary data.</text>
</comment>
<dbReference type="EMBL" id="JAXCLW010000003">
    <property type="protein sequence ID" value="MDY0883944.1"/>
    <property type="molecule type" value="Genomic_DNA"/>
</dbReference>
<evidence type="ECO:0000313" key="9">
    <source>
        <dbReference type="Proteomes" id="UP001279642"/>
    </source>
</evidence>
<evidence type="ECO:0000256" key="4">
    <source>
        <dbReference type="ARBA" id="ARBA00023002"/>
    </source>
</evidence>
<comment type="similarity">
    <text evidence="2">Belongs to the thioredoxin family. DsbA subfamily.</text>
</comment>
<gene>
    <name evidence="8" type="ORF">SMD27_13920</name>
</gene>
<keyword evidence="5" id="KW-1015">Disulfide bond</keyword>
<dbReference type="RefSeq" id="WP_320509009.1">
    <property type="nucleotide sequence ID" value="NZ_JAXCLW010000003.1"/>
</dbReference>
<reference evidence="8 9" key="1">
    <citation type="journal article" date="2016" name="Antonie Van Leeuwenhoek">
        <title>Dongia soli sp. nov., isolated from soil from Dokdo, Korea.</title>
        <authorList>
            <person name="Kim D.U."/>
            <person name="Lee H."/>
            <person name="Kim H."/>
            <person name="Kim S.G."/>
            <person name="Ka J.O."/>
        </authorList>
    </citation>
    <scope>NUCLEOTIDE SEQUENCE [LARGE SCALE GENOMIC DNA]</scope>
    <source>
        <strain evidence="8 9">D78</strain>
    </source>
</reference>
<dbReference type="Proteomes" id="UP001279642">
    <property type="component" value="Unassembled WGS sequence"/>
</dbReference>
<accession>A0ABU5EDP5</accession>
<dbReference type="PANTHER" id="PTHR13887">
    <property type="entry name" value="GLUTATHIONE S-TRANSFERASE KAPPA"/>
    <property type="match status" value="1"/>
</dbReference>
<evidence type="ECO:0000256" key="5">
    <source>
        <dbReference type="ARBA" id="ARBA00023157"/>
    </source>
</evidence>
<sequence length="218" mass="24090">MSKKILIALAAVVVVVIAGLVAWQFWPAKPTVAETVDTTTVPEAPQVRPDDIVMGDAKAPVTIVEYYSLSCPHCAHFHEEILPQIKSAYIDTGKVRLVLRDFPLNRPALQASLLTHCLPQDGFLSMTDLLFKQQSTWLVDDSVTALANIAKTAGIDQAKFEQCLNDKASQEKIINSRKEAEDKFKVNSTPTFLIKDQKLEGARPFEVFKAVIDAQLAK</sequence>
<evidence type="ECO:0000256" key="1">
    <source>
        <dbReference type="ARBA" id="ARBA00003565"/>
    </source>
</evidence>
<evidence type="ECO:0000256" key="3">
    <source>
        <dbReference type="ARBA" id="ARBA00022729"/>
    </source>
</evidence>
<keyword evidence="4" id="KW-0560">Oxidoreductase</keyword>
<dbReference type="InterPro" id="IPR013766">
    <property type="entry name" value="Thioredoxin_domain"/>
</dbReference>
<evidence type="ECO:0000256" key="2">
    <source>
        <dbReference type="ARBA" id="ARBA00005791"/>
    </source>
</evidence>
<evidence type="ECO:0000259" key="7">
    <source>
        <dbReference type="PROSITE" id="PS51352"/>
    </source>
</evidence>
<dbReference type="PROSITE" id="PS51352">
    <property type="entry name" value="THIOREDOXIN_2"/>
    <property type="match status" value="1"/>
</dbReference>
<dbReference type="Gene3D" id="3.40.30.10">
    <property type="entry name" value="Glutaredoxin"/>
    <property type="match status" value="1"/>
</dbReference>
<organism evidence="8 9">
    <name type="scientific">Dongia soli</name>
    <dbReference type="NCBI Taxonomy" id="600628"/>
    <lineage>
        <taxon>Bacteria</taxon>
        <taxon>Pseudomonadati</taxon>
        <taxon>Pseudomonadota</taxon>
        <taxon>Alphaproteobacteria</taxon>
        <taxon>Rhodospirillales</taxon>
        <taxon>Dongiaceae</taxon>
        <taxon>Dongia</taxon>
    </lineage>
</organism>
<dbReference type="Pfam" id="PF13462">
    <property type="entry name" value="Thioredoxin_4"/>
    <property type="match status" value="1"/>
</dbReference>
<dbReference type="SUPFAM" id="SSF52833">
    <property type="entry name" value="Thioredoxin-like"/>
    <property type="match status" value="1"/>
</dbReference>
<keyword evidence="6" id="KW-0676">Redox-active center</keyword>
<evidence type="ECO:0000256" key="6">
    <source>
        <dbReference type="ARBA" id="ARBA00023284"/>
    </source>
</evidence>
<name>A0ABU5EDP5_9PROT</name>
<dbReference type="InterPro" id="IPR012336">
    <property type="entry name" value="Thioredoxin-like_fold"/>
</dbReference>
<comment type="function">
    <text evidence="1">May be required for disulfide bond formation in some proteins.</text>
</comment>
<keyword evidence="3" id="KW-0732">Signal</keyword>
<keyword evidence="9" id="KW-1185">Reference proteome</keyword>
<dbReference type="InterPro" id="IPR036249">
    <property type="entry name" value="Thioredoxin-like_sf"/>
</dbReference>
<evidence type="ECO:0000313" key="8">
    <source>
        <dbReference type="EMBL" id="MDY0883944.1"/>
    </source>
</evidence>
<protein>
    <submittedName>
        <fullName evidence="8">DsbA family protein</fullName>
    </submittedName>
</protein>
<feature type="domain" description="Thioredoxin" evidence="7">
    <location>
        <begin position="22"/>
        <end position="217"/>
    </location>
</feature>
<dbReference type="PANTHER" id="PTHR13887:SF14">
    <property type="entry name" value="DISULFIDE BOND FORMATION PROTEIN D"/>
    <property type="match status" value="1"/>
</dbReference>